<dbReference type="EMBL" id="VDUZ01000038">
    <property type="protein sequence ID" value="TXL71860.1"/>
    <property type="molecule type" value="Genomic_DNA"/>
</dbReference>
<keyword evidence="4" id="KW-1185">Reference proteome</keyword>
<dbReference type="InterPro" id="IPR004165">
    <property type="entry name" value="CoA_trans_fam_I"/>
</dbReference>
<evidence type="ECO:0000256" key="1">
    <source>
        <dbReference type="ARBA" id="ARBA00007047"/>
    </source>
</evidence>
<dbReference type="PANTHER" id="PTHR13707:SF57">
    <property type="entry name" value="SUCCINYL-COA:3-KETOACID COENZYME A TRANSFERASE SUBUNIT B-RELATED"/>
    <property type="match status" value="1"/>
</dbReference>
<protein>
    <submittedName>
        <fullName evidence="3">3-oxoacid CoA-transferase subunit B</fullName>
    </submittedName>
</protein>
<evidence type="ECO:0000313" key="3">
    <source>
        <dbReference type="EMBL" id="TXL71860.1"/>
    </source>
</evidence>
<comment type="similarity">
    <text evidence="1">Belongs to the 3-oxoacid CoA-transferase subunit B family.</text>
</comment>
<dbReference type="Proteomes" id="UP000321638">
    <property type="component" value="Unassembled WGS sequence"/>
</dbReference>
<dbReference type="InterPro" id="IPR037171">
    <property type="entry name" value="NagB/RpiA_transferase-like"/>
</dbReference>
<dbReference type="AlphaFoldDB" id="A0A5C8PDL6"/>
<dbReference type="PANTHER" id="PTHR13707">
    <property type="entry name" value="KETOACID-COENZYME A TRANSFERASE"/>
    <property type="match status" value="1"/>
</dbReference>
<proteinExistence type="inferred from homology"/>
<dbReference type="PROSITE" id="PS01274">
    <property type="entry name" value="COA_TRANSF_2"/>
    <property type="match status" value="1"/>
</dbReference>
<accession>A0A5C8PDL6</accession>
<sequence>MPQPLNRDQMAWRAAQDIADGMVVNLGIGIPVLASDHLPAGRDVFFQSENGVIGVGPAAAPDGIEPDLVDAGSRKVTLRPGGSIIDSAWSFAMIRGGHIDVTILGAFEVAANGDLANWDARVPDKGPLVGGAMDLAVGAKATWVIMEHTTRDGRPRLLEACTLPLTAVRCVQRVYTDLAVIDVTADGFIARELLAGMSLEALRARTGAAITPAPGCRPLVAPALGHGG</sequence>
<reference evidence="3 4" key="1">
    <citation type="submission" date="2019-06" db="EMBL/GenBank/DDBJ databases">
        <title>New taxonomy in bacterial strain CC-CFT640, isolated from vineyard.</title>
        <authorList>
            <person name="Lin S.-Y."/>
            <person name="Tsai C.-F."/>
            <person name="Young C.-C."/>
        </authorList>
    </citation>
    <scope>NUCLEOTIDE SEQUENCE [LARGE SCALE GENOMIC DNA]</scope>
    <source>
        <strain evidence="3 4">CC-CFT640</strain>
    </source>
</reference>
<dbReference type="GO" id="GO:0008410">
    <property type="term" value="F:CoA-transferase activity"/>
    <property type="evidence" value="ECO:0007669"/>
    <property type="project" value="InterPro"/>
</dbReference>
<dbReference type="Pfam" id="PF01144">
    <property type="entry name" value="CoA_trans"/>
    <property type="match status" value="1"/>
</dbReference>
<organism evidence="3 4">
    <name type="scientific">Vineibacter terrae</name>
    <dbReference type="NCBI Taxonomy" id="2586908"/>
    <lineage>
        <taxon>Bacteria</taxon>
        <taxon>Pseudomonadati</taxon>
        <taxon>Pseudomonadota</taxon>
        <taxon>Alphaproteobacteria</taxon>
        <taxon>Hyphomicrobiales</taxon>
        <taxon>Vineibacter</taxon>
    </lineage>
</organism>
<keyword evidence="2 3" id="KW-0808">Transferase</keyword>
<dbReference type="InterPro" id="IPR012791">
    <property type="entry name" value="3-oxoacid_CoA-transf_B"/>
</dbReference>
<gene>
    <name evidence="3" type="ORF">FHP25_27850</name>
</gene>
<comment type="caution">
    <text evidence="3">The sequence shown here is derived from an EMBL/GenBank/DDBJ whole genome shotgun (WGS) entry which is preliminary data.</text>
</comment>
<dbReference type="Gene3D" id="3.40.1080.10">
    <property type="entry name" value="Glutaconate Coenzyme A-transferase"/>
    <property type="match status" value="1"/>
</dbReference>
<dbReference type="SUPFAM" id="SSF100950">
    <property type="entry name" value="NagB/RpiA/CoA transferase-like"/>
    <property type="match status" value="1"/>
</dbReference>
<dbReference type="OrthoDB" id="9778604at2"/>
<evidence type="ECO:0000256" key="2">
    <source>
        <dbReference type="ARBA" id="ARBA00022679"/>
    </source>
</evidence>
<dbReference type="SMART" id="SM00882">
    <property type="entry name" value="CoA_trans"/>
    <property type="match status" value="1"/>
</dbReference>
<dbReference type="InterPro" id="IPR004164">
    <property type="entry name" value="CoA_transf_AS"/>
</dbReference>
<dbReference type="NCBIfam" id="TIGR02428">
    <property type="entry name" value="pcaJ_scoB_fam"/>
    <property type="match status" value="1"/>
</dbReference>
<name>A0A5C8PDL6_9HYPH</name>
<evidence type="ECO:0000313" key="4">
    <source>
        <dbReference type="Proteomes" id="UP000321638"/>
    </source>
</evidence>